<dbReference type="InterPro" id="IPR004033">
    <property type="entry name" value="UbiE/COQ5_MeTrFase"/>
</dbReference>
<evidence type="ECO:0008006" key="5">
    <source>
        <dbReference type="Google" id="ProtNLM"/>
    </source>
</evidence>
<sequence length="284" mass="31104">MTQLNKAELKQREHDNWAGAAEGWRRRDALLTKGGMPVTERMLELASIKTGSRLLDIASGTGEPSISAAKIVGETGQVIGTDLVEEMLVVARDKMAQAKLKNIEYFCMDAEKLNLQENSFDAVTSRWGLMFMPEPEACLSSSYNVLKKGGRICLACWAAVDKNPFVGVLIKTLSQFMEMPKPAAGAPGIFAFADKQRLHDVMQSAGFKNIEIEEIQIDVIEVEDGHAYWDAMSDLAAPVMALVNQLDDSVRAEYIEAVVAAADTFKQGDTLPMKGITWIASADK</sequence>
<dbReference type="Gene3D" id="3.40.50.150">
    <property type="entry name" value="Vaccinia Virus protein VP39"/>
    <property type="match status" value="1"/>
</dbReference>
<keyword evidence="2" id="KW-0808">Transferase</keyword>
<organism evidence="4">
    <name type="scientific">hydrothermal vent metagenome</name>
    <dbReference type="NCBI Taxonomy" id="652676"/>
    <lineage>
        <taxon>unclassified sequences</taxon>
        <taxon>metagenomes</taxon>
        <taxon>ecological metagenomes</taxon>
    </lineage>
</organism>
<dbReference type="PANTHER" id="PTHR43591:SF24">
    <property type="entry name" value="2-METHOXY-6-POLYPRENYL-1,4-BENZOQUINOL METHYLASE, MITOCHONDRIAL"/>
    <property type="match status" value="1"/>
</dbReference>
<name>A0A3B0XSQ2_9ZZZZ</name>
<protein>
    <recommendedName>
        <fullName evidence="5">Methyltransferase domain-containing protein</fullName>
    </recommendedName>
</protein>
<evidence type="ECO:0000256" key="1">
    <source>
        <dbReference type="ARBA" id="ARBA00022603"/>
    </source>
</evidence>
<dbReference type="PROSITE" id="PS51608">
    <property type="entry name" value="SAM_MT_UBIE"/>
    <property type="match status" value="1"/>
</dbReference>
<dbReference type="GO" id="GO:0008168">
    <property type="term" value="F:methyltransferase activity"/>
    <property type="evidence" value="ECO:0007669"/>
    <property type="project" value="UniProtKB-KW"/>
</dbReference>
<dbReference type="SUPFAM" id="SSF53335">
    <property type="entry name" value="S-adenosyl-L-methionine-dependent methyltransferases"/>
    <property type="match status" value="1"/>
</dbReference>
<keyword evidence="1" id="KW-0489">Methyltransferase</keyword>
<keyword evidence="3" id="KW-0949">S-adenosyl-L-methionine</keyword>
<evidence type="ECO:0000256" key="3">
    <source>
        <dbReference type="ARBA" id="ARBA00022691"/>
    </source>
</evidence>
<dbReference type="InterPro" id="IPR029063">
    <property type="entry name" value="SAM-dependent_MTases_sf"/>
</dbReference>
<reference evidence="4" key="1">
    <citation type="submission" date="2018-06" db="EMBL/GenBank/DDBJ databases">
        <authorList>
            <person name="Zhirakovskaya E."/>
        </authorList>
    </citation>
    <scope>NUCLEOTIDE SEQUENCE</scope>
</reference>
<gene>
    <name evidence="4" type="ORF">MNBD_GAMMA08-635</name>
</gene>
<proteinExistence type="predicted"/>
<dbReference type="Pfam" id="PF01209">
    <property type="entry name" value="Ubie_methyltran"/>
    <property type="match status" value="1"/>
</dbReference>
<dbReference type="PANTHER" id="PTHR43591">
    <property type="entry name" value="METHYLTRANSFERASE"/>
    <property type="match status" value="1"/>
</dbReference>
<evidence type="ECO:0000313" key="4">
    <source>
        <dbReference type="EMBL" id="VAW59234.1"/>
    </source>
</evidence>
<dbReference type="EMBL" id="UOFH01000066">
    <property type="protein sequence ID" value="VAW59234.1"/>
    <property type="molecule type" value="Genomic_DNA"/>
</dbReference>
<dbReference type="AlphaFoldDB" id="A0A3B0XSQ2"/>
<dbReference type="CDD" id="cd02440">
    <property type="entry name" value="AdoMet_MTases"/>
    <property type="match status" value="1"/>
</dbReference>
<dbReference type="GO" id="GO:0032259">
    <property type="term" value="P:methylation"/>
    <property type="evidence" value="ECO:0007669"/>
    <property type="project" value="UniProtKB-KW"/>
</dbReference>
<accession>A0A3B0XSQ2</accession>
<evidence type="ECO:0000256" key="2">
    <source>
        <dbReference type="ARBA" id="ARBA00022679"/>
    </source>
</evidence>